<feature type="region of interest" description="Disordered" evidence="1">
    <location>
        <begin position="32"/>
        <end position="52"/>
    </location>
</feature>
<accession>A0A0A8ZV27</accession>
<proteinExistence type="predicted"/>
<organism evidence="2">
    <name type="scientific">Arundo donax</name>
    <name type="common">Giant reed</name>
    <name type="synonym">Donax arundinaceus</name>
    <dbReference type="NCBI Taxonomy" id="35708"/>
    <lineage>
        <taxon>Eukaryota</taxon>
        <taxon>Viridiplantae</taxon>
        <taxon>Streptophyta</taxon>
        <taxon>Embryophyta</taxon>
        <taxon>Tracheophyta</taxon>
        <taxon>Spermatophyta</taxon>
        <taxon>Magnoliopsida</taxon>
        <taxon>Liliopsida</taxon>
        <taxon>Poales</taxon>
        <taxon>Poaceae</taxon>
        <taxon>PACMAD clade</taxon>
        <taxon>Arundinoideae</taxon>
        <taxon>Arundineae</taxon>
        <taxon>Arundo</taxon>
    </lineage>
</organism>
<reference evidence="2" key="2">
    <citation type="journal article" date="2015" name="Data Brief">
        <title>Shoot transcriptome of the giant reed, Arundo donax.</title>
        <authorList>
            <person name="Barrero R.A."/>
            <person name="Guerrero F.D."/>
            <person name="Moolhuijzen P."/>
            <person name="Goolsby J.A."/>
            <person name="Tidwell J."/>
            <person name="Bellgard S.E."/>
            <person name="Bellgard M.I."/>
        </authorList>
    </citation>
    <scope>NUCLEOTIDE SEQUENCE</scope>
    <source>
        <tissue evidence="2">Shoot tissue taken approximately 20 cm above the soil surface</tissue>
    </source>
</reference>
<dbReference type="AlphaFoldDB" id="A0A0A8ZV27"/>
<reference evidence="2" key="1">
    <citation type="submission" date="2014-09" db="EMBL/GenBank/DDBJ databases">
        <authorList>
            <person name="Magalhaes I.L.F."/>
            <person name="Oliveira U."/>
            <person name="Santos F.R."/>
            <person name="Vidigal T.H.D.A."/>
            <person name="Brescovit A.D."/>
            <person name="Santos A.J."/>
        </authorList>
    </citation>
    <scope>NUCLEOTIDE SEQUENCE</scope>
    <source>
        <tissue evidence="2">Shoot tissue taken approximately 20 cm above the soil surface</tissue>
    </source>
</reference>
<name>A0A0A8ZV27_ARUDO</name>
<protein>
    <submittedName>
        <fullName evidence="2">Uncharacterized protein</fullName>
    </submittedName>
</protein>
<evidence type="ECO:0000313" key="2">
    <source>
        <dbReference type="EMBL" id="JAD43274.1"/>
    </source>
</evidence>
<sequence>MGPAGAWSPGNMATESSAVAALFVVRRRVEQREERKAREAGPGCRSQGRWPV</sequence>
<evidence type="ECO:0000256" key="1">
    <source>
        <dbReference type="SAM" id="MobiDB-lite"/>
    </source>
</evidence>
<dbReference type="EMBL" id="GBRH01254621">
    <property type="protein sequence ID" value="JAD43274.1"/>
    <property type="molecule type" value="Transcribed_RNA"/>
</dbReference>